<dbReference type="Proteomes" id="UP000572680">
    <property type="component" value="Unassembled WGS sequence"/>
</dbReference>
<protein>
    <submittedName>
        <fullName evidence="2">Uncharacterized protein</fullName>
    </submittedName>
</protein>
<evidence type="ECO:0000313" key="3">
    <source>
        <dbReference type="Proteomes" id="UP000572680"/>
    </source>
</evidence>
<reference evidence="2 3" key="1">
    <citation type="submission" date="2020-08" db="EMBL/GenBank/DDBJ databases">
        <title>Genomic Encyclopedia of Type Strains, Phase IV (KMG-IV): sequencing the most valuable type-strain genomes for metagenomic binning, comparative biology and taxonomic classification.</title>
        <authorList>
            <person name="Goeker M."/>
        </authorList>
    </citation>
    <scope>NUCLEOTIDE SEQUENCE [LARGE SCALE GENOMIC DNA]</scope>
    <source>
        <strain evidence="2 3">DSM 44197</strain>
    </source>
</reference>
<evidence type="ECO:0000313" key="2">
    <source>
        <dbReference type="EMBL" id="MBA8952951.1"/>
    </source>
</evidence>
<proteinExistence type="predicted"/>
<gene>
    <name evidence="2" type="ORF">HNR61_004597</name>
</gene>
<comment type="caution">
    <text evidence="2">The sequence shown here is derived from an EMBL/GenBank/DDBJ whole genome shotgun (WGS) entry which is preliminary data.</text>
</comment>
<keyword evidence="3" id="KW-1185">Reference proteome</keyword>
<evidence type="ECO:0000256" key="1">
    <source>
        <dbReference type="SAM" id="MobiDB-lite"/>
    </source>
</evidence>
<name>A0A7W3LRE8_ACTNM</name>
<sequence>MGASMVGRVSQDRYLELVTKARELVEVQSRCQFALGAPRWRSNRSSSTEGKVTARSRRWSA</sequence>
<accession>A0A7W3LRE8</accession>
<organism evidence="2 3">
    <name type="scientific">Actinomadura namibiensis</name>
    <dbReference type="NCBI Taxonomy" id="182080"/>
    <lineage>
        <taxon>Bacteria</taxon>
        <taxon>Bacillati</taxon>
        <taxon>Actinomycetota</taxon>
        <taxon>Actinomycetes</taxon>
        <taxon>Streptosporangiales</taxon>
        <taxon>Thermomonosporaceae</taxon>
        <taxon>Actinomadura</taxon>
    </lineage>
</organism>
<dbReference type="RefSeq" id="WP_220509619.1">
    <property type="nucleotide sequence ID" value="NZ_BAAALP010000034.1"/>
</dbReference>
<dbReference type="AlphaFoldDB" id="A0A7W3LRE8"/>
<dbReference type="EMBL" id="JACJIA010000005">
    <property type="protein sequence ID" value="MBA8952951.1"/>
    <property type="molecule type" value="Genomic_DNA"/>
</dbReference>
<feature type="region of interest" description="Disordered" evidence="1">
    <location>
        <begin position="40"/>
        <end position="61"/>
    </location>
</feature>